<dbReference type="SUPFAM" id="SSF53649">
    <property type="entry name" value="Alkaline phosphatase-like"/>
    <property type="match status" value="1"/>
</dbReference>
<evidence type="ECO:0008006" key="4">
    <source>
        <dbReference type="Google" id="ProtNLM"/>
    </source>
</evidence>
<dbReference type="Proteomes" id="UP000290204">
    <property type="component" value="Unassembled WGS sequence"/>
</dbReference>
<evidence type="ECO:0000313" key="3">
    <source>
        <dbReference type="Proteomes" id="UP000290204"/>
    </source>
</evidence>
<feature type="transmembrane region" description="Helical" evidence="1">
    <location>
        <begin position="20"/>
        <end position="38"/>
    </location>
</feature>
<protein>
    <recommendedName>
        <fullName evidence="4">Sulfatase N-terminal domain-containing protein</fullName>
    </recommendedName>
</protein>
<organism evidence="2 3">
    <name type="scientific">Lacibacter luteus</name>
    <dbReference type="NCBI Taxonomy" id="2508719"/>
    <lineage>
        <taxon>Bacteria</taxon>
        <taxon>Pseudomonadati</taxon>
        <taxon>Bacteroidota</taxon>
        <taxon>Chitinophagia</taxon>
        <taxon>Chitinophagales</taxon>
        <taxon>Chitinophagaceae</taxon>
        <taxon>Lacibacter</taxon>
    </lineage>
</organism>
<feature type="transmembrane region" description="Helical" evidence="1">
    <location>
        <begin position="45"/>
        <end position="64"/>
    </location>
</feature>
<dbReference type="AlphaFoldDB" id="A0A4Q1CNP6"/>
<dbReference type="RefSeq" id="WP_129129825.1">
    <property type="nucleotide sequence ID" value="NZ_SDHW01000001.1"/>
</dbReference>
<dbReference type="Gene3D" id="3.40.720.10">
    <property type="entry name" value="Alkaline Phosphatase, subunit A"/>
    <property type="match status" value="1"/>
</dbReference>
<keyword evidence="1" id="KW-0472">Membrane</keyword>
<feature type="transmembrane region" description="Helical" evidence="1">
    <location>
        <begin position="107"/>
        <end position="125"/>
    </location>
</feature>
<dbReference type="InterPro" id="IPR017850">
    <property type="entry name" value="Alkaline_phosphatase_core_sf"/>
</dbReference>
<dbReference type="OrthoDB" id="681113at2"/>
<keyword evidence="3" id="KW-1185">Reference proteome</keyword>
<keyword evidence="1" id="KW-0812">Transmembrane</keyword>
<accession>A0A4Q1CNP6</accession>
<proteinExistence type="predicted"/>
<evidence type="ECO:0000313" key="2">
    <source>
        <dbReference type="EMBL" id="RXK62454.1"/>
    </source>
</evidence>
<feature type="transmembrane region" description="Helical" evidence="1">
    <location>
        <begin position="76"/>
        <end position="95"/>
    </location>
</feature>
<comment type="caution">
    <text evidence="2">The sequence shown here is derived from an EMBL/GenBank/DDBJ whole genome shotgun (WGS) entry which is preliminary data.</text>
</comment>
<keyword evidence="1" id="KW-1133">Transmembrane helix</keyword>
<reference evidence="2 3" key="1">
    <citation type="submission" date="2019-01" db="EMBL/GenBank/DDBJ databases">
        <title>Lacibacter sp. strain TTM-7.</title>
        <authorList>
            <person name="Chen W.-M."/>
        </authorList>
    </citation>
    <scope>NUCLEOTIDE SEQUENCE [LARGE SCALE GENOMIC DNA]</scope>
    <source>
        <strain evidence="2 3">TTM-7</strain>
    </source>
</reference>
<sequence length="476" mass="54878">MEGNNEYWQLIPAESNFKIFSGIVAVLLIVFFVLQLFLHKERAMLILGWVAIHYLYFLFIYKFVASIPYVTTLKQYKYYLPFLIICSLAFFFVVVRAKIEHIAKFNLYITALFITMLMYEAVIAIKNISSKSKTTVQLLDAVKIKPIDYAASSDVFLIILDEYAGSNTLQSEYHYSNDGFITELENLGFFVAKAARSNYNGTMFSTLSMLSMSYLDSVSIGDLKSAKSFAKAAKTIEENRIFSFFESAGFKLVNNSFLRVKGTDNDPFLFLPVEDRLLMDKTFGSVAQNDLLLNVSSNKVQIAFKSFYARVDKYNQDRIENIKHSVSDTASKLFVYTHLMMPHSPYLRNEKGELRQMSVAHKELLQKRYNEPYLAYLKFSNKVVLDLIKQILAARKRPTVIVVSDHGNRFYNGKRNERDDFSNFISVYSPNRKYNGFTDSVSLVNVFRLLLNNQFNQNLEILENREVNVTKGVLHH</sequence>
<dbReference type="EMBL" id="SDHW01000001">
    <property type="protein sequence ID" value="RXK62454.1"/>
    <property type="molecule type" value="Genomic_DNA"/>
</dbReference>
<name>A0A4Q1CNP6_9BACT</name>
<gene>
    <name evidence="2" type="ORF">ESA94_05480</name>
</gene>
<evidence type="ECO:0000256" key="1">
    <source>
        <dbReference type="SAM" id="Phobius"/>
    </source>
</evidence>